<sequence>MNINSIPTLDFDVAVVGSETQDSTVGGVCVIVGVVAGVMINQQTHEASIG</sequence>
<protein>
    <submittedName>
        <fullName evidence="1">Uncharacterized protein</fullName>
    </submittedName>
</protein>
<dbReference type="RefSeq" id="WP_223674718.1">
    <property type="nucleotide sequence ID" value="NZ_JAINZW010000001.1"/>
</dbReference>
<gene>
    <name evidence="1" type="ORF">K6753_03170</name>
</gene>
<name>A0ABS7T3T8_9GAMM</name>
<evidence type="ECO:0000313" key="2">
    <source>
        <dbReference type="Proteomes" id="UP001430954"/>
    </source>
</evidence>
<dbReference type="Proteomes" id="UP001430954">
    <property type="component" value="Unassembled WGS sequence"/>
</dbReference>
<dbReference type="EMBL" id="JAINZW010000001">
    <property type="protein sequence ID" value="MBZ4038539.1"/>
    <property type="molecule type" value="Genomic_DNA"/>
</dbReference>
<evidence type="ECO:0000313" key="1">
    <source>
        <dbReference type="EMBL" id="MBZ4038539.1"/>
    </source>
</evidence>
<organism evidence="1 2">
    <name type="scientific">Novilysobacter selenitireducens</name>
    <dbReference type="NCBI Taxonomy" id="2872639"/>
    <lineage>
        <taxon>Bacteria</taxon>
        <taxon>Pseudomonadati</taxon>
        <taxon>Pseudomonadota</taxon>
        <taxon>Gammaproteobacteria</taxon>
        <taxon>Lysobacterales</taxon>
        <taxon>Lysobacteraceae</taxon>
        <taxon>Novilysobacter</taxon>
    </lineage>
</organism>
<reference evidence="1 2" key="1">
    <citation type="submission" date="2021-09" db="EMBL/GenBank/DDBJ databases">
        <title>Lysobacter sp. 13A isolated from the river sediment.</title>
        <authorList>
            <person name="Liu H."/>
            <person name="Li S."/>
            <person name="Mao S."/>
        </authorList>
    </citation>
    <scope>NUCLEOTIDE SEQUENCE [LARGE SCALE GENOMIC DNA]</scope>
    <source>
        <strain evidence="1 2">13A</strain>
    </source>
</reference>
<comment type="caution">
    <text evidence="1">The sequence shown here is derived from an EMBL/GenBank/DDBJ whole genome shotgun (WGS) entry which is preliminary data.</text>
</comment>
<proteinExistence type="predicted"/>
<keyword evidence="2" id="KW-1185">Reference proteome</keyword>
<accession>A0ABS7T3T8</accession>